<dbReference type="Proteomes" id="UP000027180">
    <property type="component" value="Chromosome"/>
</dbReference>
<dbReference type="FunFam" id="3.20.20.100:FF:000004">
    <property type="entry name" value="Oxidoreductase, aldo/keto reductase"/>
    <property type="match status" value="1"/>
</dbReference>
<dbReference type="SUPFAM" id="SSF51430">
    <property type="entry name" value="NAD(P)-linked oxidoreductase"/>
    <property type="match status" value="1"/>
</dbReference>
<sequence>MRYNQLGNTGLFVSEICLGTMTFGEAQQGSMWGAIADVDQKAADRIVERSLASGVNFIDTADVYSSGESERLLGQALKNLDVPRKDVVIATKVYGVMGDKPNDRGASRGHIMDSVEASLKRLQTDHIDLYQIHATDTVTPIEETLRALDDLVSRGLVRYVGVSNWQAWRISKALGLAERRGFARFETVQAYYSIAGRDLERDIVPMMQEEKLGLMVWSPLAGGLLSGKYGPGAPGNGEGRRASFDFPPVDRDRAWACVAVMREIAEKHGAGVATVALAYILAKPFVTSVIIGAKRVDQLDQNLAAVKLKLDDDDMKRLDEVSALAPEYPGWMLSRQGAGRRPADFEPKD</sequence>
<dbReference type="InterPro" id="IPR036812">
    <property type="entry name" value="NAD(P)_OxRdtase_dom_sf"/>
</dbReference>
<accession>A0A060HSX4</accession>
<evidence type="ECO:0000313" key="3">
    <source>
        <dbReference type="EMBL" id="AIC26008.1"/>
    </source>
</evidence>
<name>A0A060HSX4_RHIET</name>
<proteinExistence type="predicted"/>
<feature type="domain" description="NADP-dependent oxidoreductase" evidence="2">
    <location>
        <begin position="15"/>
        <end position="322"/>
    </location>
</feature>
<dbReference type="HOGENOM" id="CLU_023205_2_0_5"/>
<reference evidence="3 4" key="1">
    <citation type="submission" date="2013-12" db="EMBL/GenBank/DDBJ databases">
        <title>Complete genome sequence of Rhizobium etli bv. mimosae IE4771.</title>
        <authorList>
            <person name="Bustos P."/>
            <person name="Santamaria R.I."/>
            <person name="Lozano L."/>
            <person name="Ormeno-Orrillo E."/>
            <person name="Rogel M.A."/>
            <person name="Romero D."/>
            <person name="Cevallos M.A."/>
            <person name="Martinez-Romero E."/>
            <person name="Gonzalez V."/>
        </authorList>
    </citation>
    <scope>NUCLEOTIDE SEQUENCE [LARGE SCALE GENOMIC DNA]</scope>
    <source>
        <strain evidence="3 4">IE4771</strain>
    </source>
</reference>
<evidence type="ECO:0000256" key="1">
    <source>
        <dbReference type="ARBA" id="ARBA00023002"/>
    </source>
</evidence>
<dbReference type="EMBL" id="CP006986">
    <property type="protein sequence ID" value="AIC26008.1"/>
    <property type="molecule type" value="Genomic_DNA"/>
</dbReference>
<dbReference type="Pfam" id="PF00248">
    <property type="entry name" value="Aldo_ket_red"/>
    <property type="match status" value="1"/>
</dbReference>
<dbReference type="CDD" id="cd19091">
    <property type="entry name" value="AKR_PsAKR"/>
    <property type="match status" value="1"/>
</dbReference>
<dbReference type="InterPro" id="IPR050523">
    <property type="entry name" value="AKR_Detox_Biosynth"/>
</dbReference>
<dbReference type="PANTHER" id="PTHR43364:SF4">
    <property type="entry name" value="NAD(P)-LINKED OXIDOREDUCTASE SUPERFAMILY PROTEIN"/>
    <property type="match status" value="1"/>
</dbReference>
<dbReference type="PANTHER" id="PTHR43364">
    <property type="entry name" value="NADH-SPECIFIC METHYLGLYOXAL REDUCTASE-RELATED"/>
    <property type="match status" value="1"/>
</dbReference>
<dbReference type="AlphaFoldDB" id="A0A060HSX4"/>
<dbReference type="KEGG" id="rei:IE4771_CH00854"/>
<organism evidence="3 4">
    <name type="scientific">Rhizobium etli bv. mimosae str. IE4771</name>
    <dbReference type="NCBI Taxonomy" id="1432050"/>
    <lineage>
        <taxon>Bacteria</taxon>
        <taxon>Pseudomonadati</taxon>
        <taxon>Pseudomonadota</taxon>
        <taxon>Alphaproteobacteria</taxon>
        <taxon>Hyphomicrobiales</taxon>
        <taxon>Rhizobiaceae</taxon>
        <taxon>Rhizobium/Agrobacterium group</taxon>
        <taxon>Rhizobium</taxon>
    </lineage>
</organism>
<protein>
    <submittedName>
        <fullName evidence="3">Aldo/keto reductase protein</fullName>
    </submittedName>
</protein>
<keyword evidence="1" id="KW-0560">Oxidoreductase</keyword>
<dbReference type="InterPro" id="IPR023210">
    <property type="entry name" value="NADP_OxRdtase_dom"/>
</dbReference>
<evidence type="ECO:0000313" key="4">
    <source>
        <dbReference type="Proteomes" id="UP000027180"/>
    </source>
</evidence>
<dbReference type="Gene3D" id="3.20.20.100">
    <property type="entry name" value="NADP-dependent oxidoreductase domain"/>
    <property type="match status" value="1"/>
</dbReference>
<dbReference type="GO" id="GO:0016491">
    <property type="term" value="F:oxidoreductase activity"/>
    <property type="evidence" value="ECO:0007669"/>
    <property type="project" value="UniProtKB-KW"/>
</dbReference>
<dbReference type="RefSeq" id="WP_038687091.1">
    <property type="nucleotide sequence ID" value="NZ_CP006986.1"/>
</dbReference>
<dbReference type="OrthoDB" id="9803483at2"/>
<evidence type="ECO:0000259" key="2">
    <source>
        <dbReference type="Pfam" id="PF00248"/>
    </source>
</evidence>
<gene>
    <name evidence="3" type="ORF">IE4771_CH00854</name>
</gene>
<dbReference type="GO" id="GO:0005829">
    <property type="term" value="C:cytosol"/>
    <property type="evidence" value="ECO:0007669"/>
    <property type="project" value="TreeGrafter"/>
</dbReference>